<dbReference type="OrthoDB" id="1630758at2759"/>
<evidence type="ECO:0000256" key="2">
    <source>
        <dbReference type="ARBA" id="ARBA00022833"/>
    </source>
</evidence>
<dbReference type="GO" id="GO:0008270">
    <property type="term" value="F:zinc ion binding"/>
    <property type="evidence" value="ECO:0007669"/>
    <property type="project" value="UniProtKB-KW"/>
</dbReference>
<evidence type="ECO:0000256" key="1">
    <source>
        <dbReference type="ARBA" id="ARBA00022771"/>
    </source>
</evidence>
<organism evidence="5 6">
    <name type="scientific">Trichonephila inaurata madagascariensis</name>
    <dbReference type="NCBI Taxonomy" id="2747483"/>
    <lineage>
        <taxon>Eukaryota</taxon>
        <taxon>Metazoa</taxon>
        <taxon>Ecdysozoa</taxon>
        <taxon>Arthropoda</taxon>
        <taxon>Chelicerata</taxon>
        <taxon>Arachnida</taxon>
        <taxon>Araneae</taxon>
        <taxon>Araneomorphae</taxon>
        <taxon>Entelegynae</taxon>
        <taxon>Araneoidea</taxon>
        <taxon>Nephilidae</taxon>
        <taxon>Trichonephila</taxon>
        <taxon>Trichonephila inaurata</taxon>
    </lineage>
</organism>
<dbReference type="Pfam" id="PF13639">
    <property type="entry name" value="zf-RING_2"/>
    <property type="match status" value="1"/>
</dbReference>
<evidence type="ECO:0000259" key="4">
    <source>
        <dbReference type="PROSITE" id="PS50089"/>
    </source>
</evidence>
<dbReference type="EMBL" id="BMAV01009636">
    <property type="protein sequence ID" value="GFY54057.1"/>
    <property type="molecule type" value="Genomic_DNA"/>
</dbReference>
<keyword evidence="2" id="KW-0862">Zinc</keyword>
<dbReference type="InterPro" id="IPR001841">
    <property type="entry name" value="Znf_RING"/>
</dbReference>
<gene>
    <name evidence="5" type="ORF">TNIN_175201</name>
</gene>
<proteinExistence type="predicted"/>
<comment type="caution">
    <text evidence="5">The sequence shown here is derived from an EMBL/GenBank/DDBJ whole genome shotgun (WGS) entry which is preliminary data.</text>
</comment>
<keyword evidence="1 3" id="KW-0479">Metal-binding</keyword>
<evidence type="ECO:0000313" key="5">
    <source>
        <dbReference type="EMBL" id="GFY54057.1"/>
    </source>
</evidence>
<name>A0A8X6XK02_9ARAC</name>
<dbReference type="Gene3D" id="3.30.40.10">
    <property type="entry name" value="Zinc/RING finger domain, C3HC4 (zinc finger)"/>
    <property type="match status" value="1"/>
</dbReference>
<evidence type="ECO:0000313" key="6">
    <source>
        <dbReference type="Proteomes" id="UP000886998"/>
    </source>
</evidence>
<protein>
    <recommendedName>
        <fullName evidence="4">RING-type domain-containing protein</fullName>
    </recommendedName>
</protein>
<accession>A0A8X6XK02</accession>
<reference evidence="5" key="1">
    <citation type="submission" date="2020-08" db="EMBL/GenBank/DDBJ databases">
        <title>Multicomponent nature underlies the extraordinary mechanical properties of spider dragline silk.</title>
        <authorList>
            <person name="Kono N."/>
            <person name="Nakamura H."/>
            <person name="Mori M."/>
            <person name="Yoshida Y."/>
            <person name="Ohtoshi R."/>
            <person name="Malay A.D."/>
            <person name="Moran D.A.P."/>
            <person name="Tomita M."/>
            <person name="Numata K."/>
            <person name="Arakawa K."/>
        </authorList>
    </citation>
    <scope>NUCLEOTIDE SEQUENCE</scope>
</reference>
<feature type="domain" description="RING-type" evidence="4">
    <location>
        <begin position="56"/>
        <end position="96"/>
    </location>
</feature>
<evidence type="ECO:0000256" key="3">
    <source>
        <dbReference type="PROSITE-ProRule" id="PRU00175"/>
    </source>
</evidence>
<keyword evidence="6" id="KW-1185">Reference proteome</keyword>
<dbReference type="SMART" id="SM00184">
    <property type="entry name" value="RING"/>
    <property type="match status" value="1"/>
</dbReference>
<dbReference type="Proteomes" id="UP000886998">
    <property type="component" value="Unassembled WGS sequence"/>
</dbReference>
<keyword evidence="1 3" id="KW-0863">Zinc-finger</keyword>
<dbReference type="PROSITE" id="PS50089">
    <property type="entry name" value="ZF_RING_2"/>
    <property type="match status" value="1"/>
</dbReference>
<dbReference type="InterPro" id="IPR013083">
    <property type="entry name" value="Znf_RING/FYVE/PHD"/>
</dbReference>
<sequence length="97" mass="11808">MEEDNIYRLTMEEVLLDKRRRVMVAARQVQRTPGDEHRFERIPMLSINMGGNESYCVICQRHDLHRRWMRLICDHKFHHSCLMEWFNTSKTCPICRT</sequence>
<dbReference type="AlphaFoldDB" id="A0A8X6XK02"/>
<dbReference type="SUPFAM" id="SSF57850">
    <property type="entry name" value="RING/U-box"/>
    <property type="match status" value="1"/>
</dbReference>